<dbReference type="EMBL" id="JACEGQ020000002">
    <property type="protein sequence ID" value="KAH8515760.1"/>
    <property type="molecule type" value="Genomic_DNA"/>
</dbReference>
<accession>A0A8T2ZEJ4</accession>
<dbReference type="InterPro" id="IPR003245">
    <property type="entry name" value="Phytocyanin_dom"/>
</dbReference>
<feature type="transmembrane region" description="Helical" evidence="7">
    <location>
        <begin position="172"/>
        <end position="197"/>
    </location>
</feature>
<evidence type="ECO:0000259" key="8">
    <source>
        <dbReference type="PROSITE" id="PS51485"/>
    </source>
</evidence>
<dbReference type="GO" id="GO:0046872">
    <property type="term" value="F:metal ion binding"/>
    <property type="evidence" value="ECO:0007669"/>
    <property type="project" value="UniProtKB-KW"/>
</dbReference>
<evidence type="ECO:0000313" key="10">
    <source>
        <dbReference type="EMBL" id="KAH8515779.1"/>
    </source>
</evidence>
<keyword evidence="7" id="KW-1133">Transmembrane helix</keyword>
<feature type="domain" description="Phytocyanin" evidence="8">
    <location>
        <begin position="193"/>
        <end position="288"/>
    </location>
</feature>
<dbReference type="Pfam" id="PF13714">
    <property type="entry name" value="PEP_mutase"/>
    <property type="match status" value="1"/>
</dbReference>
<dbReference type="Gene3D" id="2.60.40.420">
    <property type="entry name" value="Cupredoxins - blue copper proteins"/>
    <property type="match status" value="1"/>
</dbReference>
<keyword evidence="3" id="KW-1015">Disulfide bond</keyword>
<sequence length="288" mass="30416">MQRKTTTRRRRIHRLIEDEDDTGFAGFISGYALSASLLIKPEFGLLTPPEMAATARTVCPAPLIPIIADADTSGGNALNVQRTVKGLIAAGAAGCFLEDQAWPKKCGHVRAKQVIPVEEHAAKIASARDAAGDSDFLLVARTDARATSATTGLSDAISRSNLYMEGRGSADLVMVNVAALLCLMVLTGLVHAATYTVGGSGGWTLNMDSWPKGKRFKAGDTLVFTYDPTIHNVVAVNRGGYSSCITPAGAKVYKSGKDQIKLSKGQNFFICNVAGHCESGMKIAINAA</sequence>
<evidence type="ECO:0000256" key="7">
    <source>
        <dbReference type="SAM" id="Phobius"/>
    </source>
</evidence>
<dbReference type="Proteomes" id="UP000807159">
    <property type="component" value="Chromosome 2"/>
</dbReference>
<dbReference type="GO" id="GO:0004451">
    <property type="term" value="F:isocitrate lyase activity"/>
    <property type="evidence" value="ECO:0007669"/>
    <property type="project" value="UniProtKB-EC"/>
</dbReference>
<evidence type="ECO:0000256" key="2">
    <source>
        <dbReference type="ARBA" id="ARBA00023008"/>
    </source>
</evidence>
<dbReference type="EMBL" id="JACEGQ020000002">
    <property type="protein sequence ID" value="KAH8515779.1"/>
    <property type="molecule type" value="Genomic_DNA"/>
</dbReference>
<dbReference type="AlphaFoldDB" id="A0A8T2ZEJ4"/>
<organism evidence="10 11">
    <name type="scientific">Populus deltoides</name>
    <name type="common">Eastern poplar</name>
    <name type="synonym">Eastern cottonwood</name>
    <dbReference type="NCBI Taxonomy" id="3696"/>
    <lineage>
        <taxon>Eukaryota</taxon>
        <taxon>Viridiplantae</taxon>
        <taxon>Streptophyta</taxon>
        <taxon>Embryophyta</taxon>
        <taxon>Tracheophyta</taxon>
        <taxon>Spermatophyta</taxon>
        <taxon>Magnoliopsida</taxon>
        <taxon>eudicotyledons</taxon>
        <taxon>Gunneridae</taxon>
        <taxon>Pentapetalae</taxon>
        <taxon>rosids</taxon>
        <taxon>fabids</taxon>
        <taxon>Malpighiales</taxon>
        <taxon>Salicaceae</taxon>
        <taxon>Saliceae</taxon>
        <taxon>Populus</taxon>
    </lineage>
</organism>
<evidence type="ECO:0000256" key="4">
    <source>
        <dbReference type="ARBA" id="ARBA00023531"/>
    </source>
</evidence>
<keyword evidence="1" id="KW-0479">Metal-binding</keyword>
<keyword evidence="2" id="KW-0186">Copper</keyword>
<dbReference type="GO" id="GO:0009055">
    <property type="term" value="F:electron transfer activity"/>
    <property type="evidence" value="ECO:0007669"/>
    <property type="project" value="InterPro"/>
</dbReference>
<evidence type="ECO:0000313" key="11">
    <source>
        <dbReference type="Proteomes" id="UP000807159"/>
    </source>
</evidence>
<dbReference type="SUPFAM" id="SSF49503">
    <property type="entry name" value="Cupredoxins"/>
    <property type="match status" value="1"/>
</dbReference>
<dbReference type="Pfam" id="PF02298">
    <property type="entry name" value="Cu_bind_like"/>
    <property type="match status" value="1"/>
</dbReference>
<keyword evidence="11" id="KW-1185">Reference proteome</keyword>
<keyword evidence="7" id="KW-0472">Membrane</keyword>
<dbReference type="PANTHER" id="PTHR42905">
    <property type="entry name" value="PHOSPHOENOLPYRUVATE CARBOXYLASE"/>
    <property type="match status" value="1"/>
</dbReference>
<evidence type="ECO:0000256" key="1">
    <source>
        <dbReference type="ARBA" id="ARBA00022723"/>
    </source>
</evidence>
<dbReference type="InterPro" id="IPR015813">
    <property type="entry name" value="Pyrv/PenolPyrv_kinase-like_dom"/>
</dbReference>
<name>A0A8T2ZEJ4_POPDE</name>
<dbReference type="InterPro" id="IPR039556">
    <property type="entry name" value="ICL/PEPM"/>
</dbReference>
<reference evidence="10" key="1">
    <citation type="journal article" date="2021" name="J. Hered.">
        <title>Genome Assembly of Salicaceae Populus deltoides (Eastern Cottonwood) I-69 Based on Nanopore Sequencing and Hi-C Technologies.</title>
        <authorList>
            <person name="Bai S."/>
            <person name="Wu H."/>
            <person name="Zhang J."/>
            <person name="Pan Z."/>
            <person name="Zhao W."/>
            <person name="Li Z."/>
            <person name="Tong C."/>
        </authorList>
    </citation>
    <scope>NUCLEOTIDE SEQUENCE</scope>
    <source>
        <tissue evidence="10">Leaf</tissue>
    </source>
</reference>
<evidence type="ECO:0000313" key="9">
    <source>
        <dbReference type="EMBL" id="KAH8515760.1"/>
    </source>
</evidence>
<dbReference type="Gene3D" id="3.20.20.60">
    <property type="entry name" value="Phosphoenolpyruvate-binding domains"/>
    <property type="match status" value="1"/>
</dbReference>
<evidence type="ECO:0000256" key="6">
    <source>
        <dbReference type="ARBA" id="ARBA00082491"/>
    </source>
</evidence>
<dbReference type="CDD" id="cd00377">
    <property type="entry name" value="ICL_PEPM"/>
    <property type="match status" value="1"/>
</dbReference>
<keyword evidence="7" id="KW-0812">Transmembrane</keyword>
<gene>
    <name evidence="9" type="ORF">H0E87_004270</name>
    <name evidence="10" type="ORF">H0E87_004285</name>
</gene>
<dbReference type="InterPro" id="IPR040442">
    <property type="entry name" value="Pyrv_kinase-like_dom_sf"/>
</dbReference>
<dbReference type="PANTHER" id="PTHR42905:SF5">
    <property type="entry name" value="CARBOXYVINYL-CARBOXYPHOSPHONATE PHOSPHORYLMUTASE, CHLOROPLASTIC"/>
    <property type="match status" value="1"/>
</dbReference>
<evidence type="ECO:0000256" key="5">
    <source>
        <dbReference type="ARBA" id="ARBA00071970"/>
    </source>
</evidence>
<proteinExistence type="predicted"/>
<dbReference type="CDD" id="cd11013">
    <property type="entry name" value="Plantacyanin"/>
    <property type="match status" value="1"/>
</dbReference>
<protein>
    <recommendedName>
        <fullName evidence="5">Basic blue protein</fullName>
    </recommendedName>
    <alternativeName>
        <fullName evidence="6">Plantacyanin</fullName>
    </alternativeName>
</protein>
<dbReference type="InterPro" id="IPR041844">
    <property type="entry name" value="Plantacyanin"/>
</dbReference>
<dbReference type="InterPro" id="IPR008972">
    <property type="entry name" value="Cupredoxin"/>
</dbReference>
<dbReference type="PROSITE" id="PS51485">
    <property type="entry name" value="PHYTOCYANIN"/>
    <property type="match status" value="1"/>
</dbReference>
<dbReference type="FunFam" id="2.60.40.420:FF:000013">
    <property type="entry name" value="basic blue protein-like"/>
    <property type="match status" value="1"/>
</dbReference>
<evidence type="ECO:0000256" key="3">
    <source>
        <dbReference type="ARBA" id="ARBA00023157"/>
    </source>
</evidence>
<dbReference type="SUPFAM" id="SSF51621">
    <property type="entry name" value="Phosphoenolpyruvate/pyruvate domain"/>
    <property type="match status" value="1"/>
</dbReference>
<comment type="caution">
    <text evidence="10">The sequence shown here is derived from an EMBL/GenBank/DDBJ whole genome shotgun (WGS) entry which is preliminary data.</text>
</comment>
<comment type="catalytic activity">
    <reaction evidence="4">
        <text>D-threo-isocitrate = glyoxylate + succinate</text>
        <dbReference type="Rhea" id="RHEA:13245"/>
        <dbReference type="ChEBI" id="CHEBI:15562"/>
        <dbReference type="ChEBI" id="CHEBI:30031"/>
        <dbReference type="ChEBI" id="CHEBI:36655"/>
        <dbReference type="EC" id="4.1.3.1"/>
    </reaction>
</comment>